<feature type="region of interest" description="Disordered" evidence="1">
    <location>
        <begin position="42"/>
        <end position="107"/>
    </location>
</feature>
<sequence length="107" mass="11182">MPTAGKADTFPAPSIAGRALRAAWLPRHKARGHLVTVQRSNVSTAGITPPRESESCPRVAISSSLAPPPVAWPPLPPASPRPAPAPPRPGWATRRPAASTAAPWPPR</sequence>
<evidence type="ECO:0000313" key="2">
    <source>
        <dbReference type="EMBL" id="BAE52091.1"/>
    </source>
</evidence>
<gene>
    <name evidence="2" type="ordered locus">amb3287</name>
</gene>
<dbReference type="KEGG" id="mag:amb3287"/>
<evidence type="ECO:0000313" key="3">
    <source>
        <dbReference type="Proteomes" id="UP000007058"/>
    </source>
</evidence>
<keyword evidence="3" id="KW-1185">Reference proteome</keyword>
<dbReference type="STRING" id="342108.amb3287"/>
<name>Q2W234_PARM1</name>
<protein>
    <submittedName>
        <fullName evidence="2">Uncharacterized protein</fullName>
    </submittedName>
</protein>
<evidence type="ECO:0000256" key="1">
    <source>
        <dbReference type="SAM" id="MobiDB-lite"/>
    </source>
</evidence>
<feature type="compositionally biased region" description="Low complexity" evidence="1">
    <location>
        <begin position="90"/>
        <end position="107"/>
    </location>
</feature>
<accession>Q2W234</accession>
<organism evidence="2 3">
    <name type="scientific">Paramagnetospirillum magneticum (strain ATCC 700264 / AMB-1)</name>
    <name type="common">Magnetospirillum magneticum</name>
    <dbReference type="NCBI Taxonomy" id="342108"/>
    <lineage>
        <taxon>Bacteria</taxon>
        <taxon>Pseudomonadati</taxon>
        <taxon>Pseudomonadota</taxon>
        <taxon>Alphaproteobacteria</taxon>
        <taxon>Rhodospirillales</taxon>
        <taxon>Magnetospirillaceae</taxon>
        <taxon>Paramagnetospirillum</taxon>
    </lineage>
</organism>
<reference evidence="2 3" key="1">
    <citation type="journal article" date="2005" name="DNA Res.">
        <title>Complete genome sequence of the facultative anaerobic magnetotactic bacterium Magnetospirillum sp. strain AMB-1.</title>
        <authorList>
            <person name="Matsunaga T."/>
            <person name="Okamura Y."/>
            <person name="Fukuda Y."/>
            <person name="Wahyudi A.T."/>
            <person name="Murase Y."/>
            <person name="Takeyama H."/>
        </authorList>
    </citation>
    <scope>NUCLEOTIDE SEQUENCE [LARGE SCALE GENOMIC DNA]</scope>
    <source>
        <strain evidence="3">ATCC 700264 / AMB-1</strain>
    </source>
</reference>
<dbReference type="Proteomes" id="UP000007058">
    <property type="component" value="Chromosome"/>
</dbReference>
<dbReference type="HOGENOM" id="CLU_2206844_0_0_5"/>
<dbReference type="AlphaFoldDB" id="Q2W234"/>
<dbReference type="EMBL" id="AP007255">
    <property type="protein sequence ID" value="BAE52091.1"/>
    <property type="molecule type" value="Genomic_DNA"/>
</dbReference>
<proteinExistence type="predicted"/>
<feature type="compositionally biased region" description="Pro residues" evidence="1">
    <location>
        <begin position="66"/>
        <end position="89"/>
    </location>
</feature>